<feature type="compositionally biased region" description="Gly residues" evidence="1">
    <location>
        <begin position="1014"/>
        <end position="1024"/>
    </location>
</feature>
<feature type="compositionally biased region" description="Gly residues" evidence="1">
    <location>
        <begin position="33"/>
        <end position="43"/>
    </location>
</feature>
<keyword evidence="4" id="KW-1185">Reference proteome</keyword>
<dbReference type="SUPFAM" id="SSF47923">
    <property type="entry name" value="Ypt/Rab-GAP domain of gyp1p"/>
    <property type="match status" value="2"/>
</dbReference>
<dbReference type="OrthoDB" id="294251at2759"/>
<feature type="region of interest" description="Disordered" evidence="1">
    <location>
        <begin position="700"/>
        <end position="742"/>
    </location>
</feature>
<evidence type="ECO:0000313" key="4">
    <source>
        <dbReference type="Proteomes" id="UP000054477"/>
    </source>
</evidence>
<feature type="compositionally biased region" description="Polar residues" evidence="1">
    <location>
        <begin position="389"/>
        <end position="408"/>
    </location>
</feature>
<dbReference type="FunFam" id="1.10.8.270:FF:000026">
    <property type="entry name" value="TBC (Tre-2/Bub2/Cdc16) domain family"/>
    <property type="match status" value="1"/>
</dbReference>
<feature type="region of interest" description="Disordered" evidence="1">
    <location>
        <begin position="498"/>
        <end position="552"/>
    </location>
</feature>
<organism evidence="3 4">
    <name type="scientific">Laccaria amethystina LaAM-08-1</name>
    <dbReference type="NCBI Taxonomy" id="1095629"/>
    <lineage>
        <taxon>Eukaryota</taxon>
        <taxon>Fungi</taxon>
        <taxon>Dikarya</taxon>
        <taxon>Basidiomycota</taxon>
        <taxon>Agaricomycotina</taxon>
        <taxon>Agaricomycetes</taxon>
        <taxon>Agaricomycetidae</taxon>
        <taxon>Agaricales</taxon>
        <taxon>Agaricineae</taxon>
        <taxon>Hydnangiaceae</taxon>
        <taxon>Laccaria</taxon>
    </lineage>
</organism>
<feature type="compositionally biased region" description="Basic and acidic residues" evidence="1">
    <location>
        <begin position="607"/>
        <end position="619"/>
    </location>
</feature>
<feature type="region of interest" description="Disordered" evidence="1">
    <location>
        <begin position="69"/>
        <end position="104"/>
    </location>
</feature>
<evidence type="ECO:0000259" key="2">
    <source>
        <dbReference type="PROSITE" id="PS50086"/>
    </source>
</evidence>
<feature type="compositionally biased region" description="Acidic residues" evidence="1">
    <location>
        <begin position="862"/>
        <end position="874"/>
    </location>
</feature>
<feature type="region of interest" description="Disordered" evidence="1">
    <location>
        <begin position="1"/>
        <end position="49"/>
    </location>
</feature>
<dbReference type="Proteomes" id="UP000054477">
    <property type="component" value="Unassembled WGS sequence"/>
</dbReference>
<dbReference type="Gene3D" id="1.10.8.270">
    <property type="entry name" value="putative rabgap domain of human tbc1 domain family member 14 like domains"/>
    <property type="match status" value="1"/>
</dbReference>
<feature type="compositionally biased region" description="Polar residues" evidence="1">
    <location>
        <begin position="724"/>
        <end position="742"/>
    </location>
</feature>
<dbReference type="InterPro" id="IPR035969">
    <property type="entry name" value="Rab-GAP_TBC_sf"/>
</dbReference>
<feature type="compositionally biased region" description="Basic and acidic residues" evidence="1">
    <location>
        <begin position="88"/>
        <end position="97"/>
    </location>
</feature>
<feature type="compositionally biased region" description="Polar residues" evidence="1">
    <location>
        <begin position="515"/>
        <end position="547"/>
    </location>
</feature>
<dbReference type="SMART" id="SM00164">
    <property type="entry name" value="TBC"/>
    <property type="match status" value="1"/>
</dbReference>
<feature type="compositionally biased region" description="Polar residues" evidence="1">
    <location>
        <begin position="461"/>
        <end position="471"/>
    </location>
</feature>
<feature type="compositionally biased region" description="Low complexity" evidence="1">
    <location>
        <begin position="323"/>
        <end position="342"/>
    </location>
</feature>
<dbReference type="InterPro" id="IPR050302">
    <property type="entry name" value="Rab_GAP_TBC_domain"/>
</dbReference>
<protein>
    <recommendedName>
        <fullName evidence="2">Rab-GAP TBC domain-containing protein</fullName>
    </recommendedName>
</protein>
<evidence type="ECO:0000256" key="1">
    <source>
        <dbReference type="SAM" id="MobiDB-lite"/>
    </source>
</evidence>
<proteinExistence type="predicted"/>
<dbReference type="EMBL" id="KN838556">
    <property type="protein sequence ID" value="KIK05955.1"/>
    <property type="molecule type" value="Genomic_DNA"/>
</dbReference>
<dbReference type="HOGENOM" id="CLU_003165_0_0_1"/>
<dbReference type="Pfam" id="PF00566">
    <property type="entry name" value="RabGAP-TBC"/>
    <property type="match status" value="1"/>
</dbReference>
<dbReference type="PANTHER" id="PTHR47219:SF20">
    <property type="entry name" value="TBC1 DOMAIN FAMILY MEMBER 2B"/>
    <property type="match status" value="1"/>
</dbReference>
<feature type="region of interest" description="Disordered" evidence="1">
    <location>
        <begin position="607"/>
        <end position="634"/>
    </location>
</feature>
<feature type="region of interest" description="Disordered" evidence="1">
    <location>
        <begin position="437"/>
        <end position="472"/>
    </location>
</feature>
<feature type="compositionally biased region" description="Polar residues" evidence="1">
    <location>
        <begin position="915"/>
        <end position="925"/>
    </location>
</feature>
<dbReference type="InterPro" id="IPR000195">
    <property type="entry name" value="Rab-GAP-TBC_dom"/>
</dbReference>
<feature type="compositionally biased region" description="Polar residues" evidence="1">
    <location>
        <begin position="1"/>
        <end position="16"/>
    </location>
</feature>
<dbReference type="Gene3D" id="1.10.472.80">
    <property type="entry name" value="Ypt/Rab-GAP domain of gyp1p, domain 3"/>
    <property type="match status" value="1"/>
</dbReference>
<reference evidence="3 4" key="1">
    <citation type="submission" date="2014-04" db="EMBL/GenBank/DDBJ databases">
        <authorList>
            <consortium name="DOE Joint Genome Institute"/>
            <person name="Kuo A."/>
            <person name="Kohler A."/>
            <person name="Nagy L.G."/>
            <person name="Floudas D."/>
            <person name="Copeland A."/>
            <person name="Barry K.W."/>
            <person name="Cichocki N."/>
            <person name="Veneault-Fourrey C."/>
            <person name="LaButti K."/>
            <person name="Lindquist E.A."/>
            <person name="Lipzen A."/>
            <person name="Lundell T."/>
            <person name="Morin E."/>
            <person name="Murat C."/>
            <person name="Sun H."/>
            <person name="Tunlid A."/>
            <person name="Henrissat B."/>
            <person name="Grigoriev I.V."/>
            <person name="Hibbett D.S."/>
            <person name="Martin F."/>
            <person name="Nordberg H.P."/>
            <person name="Cantor M.N."/>
            <person name="Hua S.X."/>
        </authorList>
    </citation>
    <scope>NUCLEOTIDE SEQUENCE [LARGE SCALE GENOMIC DNA]</scope>
    <source>
        <strain evidence="3 4">LaAM-08-1</strain>
    </source>
</reference>
<dbReference type="PROSITE" id="PS50086">
    <property type="entry name" value="TBC_RABGAP"/>
    <property type="match status" value="1"/>
</dbReference>
<feature type="compositionally biased region" description="Low complexity" evidence="1">
    <location>
        <begin position="439"/>
        <end position="453"/>
    </location>
</feature>
<sequence length="1349" mass="144515">MTSTPSQLKTPVNSHPLSPDDATSPARGRRSRGGGNIVDGNGLGSDSRASHATNSNYFALKGKLEAQDSTTNTHHNWDGSVRGYGKVATEKNAEGRSRRGSTSSASLALMWEQTPASPRVPPLFVVGSSSQLDRSALAPEVMVIDADTDPLLPAGLANQVLAIKWHEYSDEAIQATISSFSAFDSPADASTHPYHPAIRVLSSAVHTLSRVRMGLEENQRVLKEKEAARRSRADELIRELQLVKPAEQETARRVIQALFADDDEEEHEVRRKQSVLSLTESLSEAIADEAPISRNITEPTLSTMPEETPESTTSLFITQAIPTNETHIETSTTNTSIESQNSLEAEEEEADDQPTITAPNKSRHDRQSSLMGEWMGVWWGKQRARRPGSTPSPDKIQSSQADNPTQIGSAVIINKHPPPRRRSAKSVFGTLGISILNPTASMSTSSSTTAAASPTLDGPNATPSKRNSTVLVSEDTASDAVSIIGSIKSTRTNIVASGLPSPIQPSSLPAPPLITTDTTLSLPNNLSVPNTNSIPTSQHPPNSQSASAADPVPTPILMQGASLRAISNAMRVMTSDPGSVLADAGRETGPLIKKLALELVQNARDEGVSFRETRREREGGSSATDGAGSGSADVAATSWQGAAAATLLKGALTREAESKRGKARGTTATTKSRAASMMQVAAGAVTTPAGFASPLFGSFMSQQQSKPGERAAGLGSGVEGSKSPLGSRTNSSAKITSPITSPTSNLNLSAGSTGIAAVRGSKPLSVPLESIIPAMAKPPTQYLSRTYTPLTAREFRFSIPLPHRFARHNQSDLNDPTHRPLTDRFGFMYDVSQYDVLLLIRAKECGNTAPACLTGVKIADREEDNSWPDEEESTNMDGDEHPTGIEIVKDHCECDGSGAMPLSLPASVSDLRSIKSTESPNAGSMSTKSRSSSKSRKRSSTAVSGVISASTIGVTSTTSILSVNSDTPRHACPNTVRKLLDQLTEIHDQRQAGQRKEWDAFVKQRGRASKTLGKPGGSSGGINSGGTTSAMSGAAAILGLGTAGEEDELTHSEGLIGFAQLGLTSSNARDQRRDFERLVRSGIPLVYRSKVWLECSGALEMKEPGAFRDLLALKTEPVGAGVEVEIEKDVGRTMPLNIFFGGDGAGVDKLRRVLVAYSRRNPAVGYCQGMNLITSTLLLVHADEEEAFWMLAAIVERILPEDFFSPSLLPSRACPLVLLDYVQEYTPKLHAHLTELGVDLGAICFSWFLSLFTDCLPVETLFRVWDVFLVDGLDVLFRIALSILRNNEPELLRCETMPAVYVALENLPTRMWEADKLLQSELDLRTYLLHAELVNKRKAHVAALNQIMS</sequence>
<accession>A0A0C9X1J3</accession>
<name>A0A0C9X1J3_9AGAR</name>
<evidence type="ECO:0000313" key="3">
    <source>
        <dbReference type="EMBL" id="KIK05955.1"/>
    </source>
</evidence>
<gene>
    <name evidence="3" type="ORF">K443DRAFT_674769</name>
</gene>
<feature type="region of interest" description="Disordered" evidence="1">
    <location>
        <begin position="1007"/>
        <end position="1027"/>
    </location>
</feature>
<dbReference type="PANTHER" id="PTHR47219">
    <property type="entry name" value="RAB GTPASE-ACTIVATING PROTEIN 1-LIKE"/>
    <property type="match status" value="1"/>
</dbReference>
<feature type="region of interest" description="Disordered" evidence="1">
    <location>
        <begin position="862"/>
        <end position="881"/>
    </location>
</feature>
<dbReference type="GO" id="GO:0031267">
    <property type="term" value="F:small GTPase binding"/>
    <property type="evidence" value="ECO:0007669"/>
    <property type="project" value="TreeGrafter"/>
</dbReference>
<feature type="region of interest" description="Disordered" evidence="1">
    <location>
        <begin position="653"/>
        <end position="674"/>
    </location>
</feature>
<feature type="region of interest" description="Disordered" evidence="1">
    <location>
        <begin position="382"/>
        <end position="424"/>
    </location>
</feature>
<feature type="region of interest" description="Disordered" evidence="1">
    <location>
        <begin position="915"/>
        <end position="946"/>
    </location>
</feature>
<dbReference type="GO" id="GO:0005096">
    <property type="term" value="F:GTPase activator activity"/>
    <property type="evidence" value="ECO:0007669"/>
    <property type="project" value="TreeGrafter"/>
</dbReference>
<feature type="region of interest" description="Disordered" evidence="1">
    <location>
        <begin position="323"/>
        <end position="369"/>
    </location>
</feature>
<dbReference type="STRING" id="1095629.A0A0C9X1J3"/>
<feature type="domain" description="Rab-GAP TBC" evidence="2">
    <location>
        <begin position="1082"/>
        <end position="1272"/>
    </location>
</feature>
<feature type="compositionally biased region" description="Low complexity" evidence="1">
    <location>
        <begin position="620"/>
        <end position="634"/>
    </location>
</feature>
<reference evidence="4" key="2">
    <citation type="submission" date="2015-01" db="EMBL/GenBank/DDBJ databases">
        <title>Evolutionary Origins and Diversification of the Mycorrhizal Mutualists.</title>
        <authorList>
            <consortium name="DOE Joint Genome Institute"/>
            <consortium name="Mycorrhizal Genomics Consortium"/>
            <person name="Kohler A."/>
            <person name="Kuo A."/>
            <person name="Nagy L.G."/>
            <person name="Floudas D."/>
            <person name="Copeland A."/>
            <person name="Barry K.W."/>
            <person name="Cichocki N."/>
            <person name="Veneault-Fourrey C."/>
            <person name="LaButti K."/>
            <person name="Lindquist E.A."/>
            <person name="Lipzen A."/>
            <person name="Lundell T."/>
            <person name="Morin E."/>
            <person name="Murat C."/>
            <person name="Riley R."/>
            <person name="Ohm R."/>
            <person name="Sun H."/>
            <person name="Tunlid A."/>
            <person name="Henrissat B."/>
            <person name="Grigoriev I.V."/>
            <person name="Hibbett D.S."/>
            <person name="Martin F."/>
        </authorList>
    </citation>
    <scope>NUCLEOTIDE SEQUENCE [LARGE SCALE GENOMIC DNA]</scope>
    <source>
        <strain evidence="4">LaAM-08-1</strain>
    </source>
</reference>